<gene>
    <name evidence="3" type="ORF">RCL2_001197900</name>
</gene>
<feature type="region of interest" description="Disordered" evidence="1">
    <location>
        <begin position="22"/>
        <end position="55"/>
    </location>
</feature>
<evidence type="ECO:0000259" key="2">
    <source>
        <dbReference type="PROSITE" id="PS51038"/>
    </source>
</evidence>
<name>A0A8H3QQ45_9GLOM</name>
<feature type="domain" description="BAH" evidence="2">
    <location>
        <begin position="300"/>
        <end position="427"/>
    </location>
</feature>
<evidence type="ECO:0000313" key="3">
    <source>
        <dbReference type="EMBL" id="GES84889.1"/>
    </source>
</evidence>
<organism evidence="3 4">
    <name type="scientific">Rhizophagus clarus</name>
    <dbReference type="NCBI Taxonomy" id="94130"/>
    <lineage>
        <taxon>Eukaryota</taxon>
        <taxon>Fungi</taxon>
        <taxon>Fungi incertae sedis</taxon>
        <taxon>Mucoromycota</taxon>
        <taxon>Glomeromycotina</taxon>
        <taxon>Glomeromycetes</taxon>
        <taxon>Glomerales</taxon>
        <taxon>Glomeraceae</taxon>
        <taxon>Rhizophagus</taxon>
    </lineage>
</organism>
<reference evidence="3" key="1">
    <citation type="submission" date="2019-10" db="EMBL/GenBank/DDBJ databases">
        <title>Conservation and host-specific expression of non-tandemly repeated heterogenous ribosome RNA gene in arbuscular mycorrhizal fungi.</title>
        <authorList>
            <person name="Maeda T."/>
            <person name="Kobayashi Y."/>
            <person name="Nakagawa T."/>
            <person name="Ezawa T."/>
            <person name="Yamaguchi K."/>
            <person name="Bino T."/>
            <person name="Nishimoto Y."/>
            <person name="Shigenobu S."/>
            <person name="Kawaguchi M."/>
        </authorList>
    </citation>
    <scope>NUCLEOTIDE SEQUENCE</scope>
    <source>
        <strain evidence="3">HR1</strain>
    </source>
</reference>
<dbReference type="AlphaFoldDB" id="A0A8H3QQ45"/>
<feature type="compositionally biased region" description="Polar residues" evidence="1">
    <location>
        <begin position="79"/>
        <end position="94"/>
    </location>
</feature>
<dbReference type="PROSITE" id="PS51038">
    <property type="entry name" value="BAH"/>
    <property type="match status" value="2"/>
</dbReference>
<dbReference type="Proteomes" id="UP000615446">
    <property type="component" value="Unassembled WGS sequence"/>
</dbReference>
<evidence type="ECO:0000313" key="4">
    <source>
        <dbReference type="Proteomes" id="UP000615446"/>
    </source>
</evidence>
<dbReference type="GO" id="GO:0003682">
    <property type="term" value="F:chromatin binding"/>
    <property type="evidence" value="ECO:0007669"/>
    <property type="project" value="InterPro"/>
</dbReference>
<proteinExistence type="predicted"/>
<evidence type="ECO:0000256" key="1">
    <source>
        <dbReference type="SAM" id="MobiDB-lite"/>
    </source>
</evidence>
<feature type="region of interest" description="Disordered" evidence="1">
    <location>
        <begin position="70"/>
        <end position="136"/>
    </location>
</feature>
<dbReference type="InterPro" id="IPR001025">
    <property type="entry name" value="BAH_dom"/>
</dbReference>
<dbReference type="EMBL" id="BLAL01000086">
    <property type="protein sequence ID" value="GES84889.1"/>
    <property type="molecule type" value="Genomic_DNA"/>
</dbReference>
<accession>A0A8H3QQ45</accession>
<protein>
    <recommendedName>
        <fullName evidence="2">BAH domain-containing protein</fullName>
    </recommendedName>
</protein>
<feature type="compositionally biased region" description="Acidic residues" evidence="1">
    <location>
        <begin position="38"/>
        <end position="49"/>
    </location>
</feature>
<sequence length="1016" mass="117908">MLRNRARRDTVTLPFRIRNNFKRQPPQGIIIAPPNDDNGSDGEINFDDGNEQRNNCHDVDMQLENEEYDGYEDAGNDNVYATSSENDDNYTASSENEEYDDYNSDTGTTSLESEESESDTTSSSDSGQNNHANPSSEEKIFIDRALNESNLPNFNGNFAPYFQDFTTAALFCWIHKHDISTKAYEDLVDIIMSQEFDRNHIVRNIRRFRTWRQHLPLLPISAKSIPISSKKTPSTSKNSKISYQLSINDIIWYVLNNPSLVNNMYFGPGIDSETKSEYWHGTLWAESPLFGQEQLTISQETYKCGNFVYYYDNDNNEQLQLGRLRAILINEVDKQYRLRIQKVLYYNDLPGTFKGALRQNRSFTGEVWLQDLSVQTIGISQISKKANVMMIFQYNQIPEETLLYITEIIYKHDHQWRIRSVDFSYKHPANYIITRPPPSPSMKVYKLFLDLYYDDFGTYRNVYHSLGGVYIQFGNMPSHQRKLLKNHFVLEFVPFGGDFNEFVKPFISEMKELKKGKVMNIQGQDVWVIASIGVVTADLPQGNDLAGVLRQNANKGCRSCTISKDSFTDFTQDMALTSRYHHLTDSEFSLISAETVIAQKKRLNIYHVTAGKIGRLLKLTCELFSQEGENDFIKTWKDFEKPKTWSRIPNPISHQESFMMSDYLRVAMIMPFILNRFLKITSLKNNEAKNIQQRTGASRINLVKNAVITCWVHVAKTMSMVFKSKFTNNSYEELQQNLKEEMNILPKVFSEFVNLPNLHVSIHLLMHAKTYGTLINTQCGIKEIVHRIFKAMVPRTNRKNIELDLLKRYTTLFAIRHLVDGGIDQRHILTNWYITEDKGTSNEHDEQDDVVTSPVNFITNITLKKEVSRQDRENVMLNLPHFNSELLFSFEDIGFKSALVYSQMSWYKLATYTIEETTSGVFSKIHLHIGDFVTIQEENHDECYAIIKGIFKYKANNNKFYAFIILDWFEEIKRVHHILKCPLYRIQATDDTCWRPISVVDHVQKVHFVYDATNEC</sequence>
<dbReference type="OrthoDB" id="2360090at2759"/>
<feature type="domain" description="BAH" evidence="2">
    <location>
        <begin position="925"/>
        <end position="1016"/>
    </location>
</feature>
<comment type="caution">
    <text evidence="3">The sequence shown here is derived from an EMBL/GenBank/DDBJ whole genome shotgun (WGS) entry which is preliminary data.</text>
</comment>